<dbReference type="RefSeq" id="WP_141844301.1">
    <property type="nucleotide sequence ID" value="NZ_VFPM01000002.1"/>
</dbReference>
<feature type="domain" description="ABC transmembrane type-1" evidence="9">
    <location>
        <begin position="65"/>
        <end position="261"/>
    </location>
</feature>
<protein>
    <submittedName>
        <fullName evidence="10">Putative spermidine/putrescine transport system permease protein</fullName>
    </submittedName>
</protein>
<dbReference type="GO" id="GO:0005886">
    <property type="term" value="C:plasma membrane"/>
    <property type="evidence" value="ECO:0007669"/>
    <property type="project" value="UniProtKB-SubCell"/>
</dbReference>
<evidence type="ECO:0000256" key="5">
    <source>
        <dbReference type="ARBA" id="ARBA00022692"/>
    </source>
</evidence>
<dbReference type="Gene3D" id="1.10.3720.10">
    <property type="entry name" value="MetI-like"/>
    <property type="match status" value="1"/>
</dbReference>
<feature type="transmembrane region" description="Helical" evidence="8">
    <location>
        <begin position="141"/>
        <end position="166"/>
    </location>
</feature>
<comment type="caution">
    <text evidence="10">The sequence shown here is derived from an EMBL/GenBank/DDBJ whole genome shotgun (WGS) entry which is preliminary data.</text>
</comment>
<dbReference type="PANTHER" id="PTHR42929">
    <property type="entry name" value="INNER MEMBRANE ABC TRANSPORTER PERMEASE PROTEIN YDCU-RELATED-RELATED"/>
    <property type="match status" value="1"/>
</dbReference>
<dbReference type="InterPro" id="IPR035906">
    <property type="entry name" value="MetI-like_sf"/>
</dbReference>
<dbReference type="Pfam" id="PF00528">
    <property type="entry name" value="BPD_transp_1"/>
    <property type="match status" value="1"/>
</dbReference>
<keyword evidence="11" id="KW-1185">Reference proteome</keyword>
<evidence type="ECO:0000256" key="8">
    <source>
        <dbReference type="RuleBase" id="RU363032"/>
    </source>
</evidence>
<keyword evidence="3 8" id="KW-0813">Transport</keyword>
<dbReference type="CDD" id="cd06261">
    <property type="entry name" value="TM_PBP2"/>
    <property type="match status" value="1"/>
</dbReference>
<evidence type="ECO:0000256" key="6">
    <source>
        <dbReference type="ARBA" id="ARBA00022989"/>
    </source>
</evidence>
<keyword evidence="6 8" id="KW-1133">Transmembrane helix</keyword>
<evidence type="ECO:0000256" key="7">
    <source>
        <dbReference type="ARBA" id="ARBA00023136"/>
    </source>
</evidence>
<sequence length="270" mass="29151">MSRRRGLAALLGPPLLWLVVAYLGALAVIFATAFWTTDPFTNQVVRTFTLENFADLFSPTYLRIIGRTLLIAALVTVLCIAIAVPLAFFMARVAPRRLRGLLLAAVLVPLWASYLVKAYAWRTMVQPDGVLDNAFGATPGYGFGALVLTLTYLWLPYMVLPVYAAFERLPETHLEASADLGARPLATFRRVVVPALLPAIAAGSIFTFSLSLGDYIAVQIVGGKLQVLGTAVLQNITLDLPFAAALGTVSALIMVLYLLAVRRTGALDNL</sequence>
<evidence type="ECO:0000256" key="2">
    <source>
        <dbReference type="ARBA" id="ARBA00007069"/>
    </source>
</evidence>
<evidence type="ECO:0000256" key="4">
    <source>
        <dbReference type="ARBA" id="ARBA00022475"/>
    </source>
</evidence>
<accession>A0A543HUZ1</accession>
<evidence type="ECO:0000256" key="1">
    <source>
        <dbReference type="ARBA" id="ARBA00004651"/>
    </source>
</evidence>
<comment type="similarity">
    <text evidence="2">Belongs to the binding-protein-dependent transport system permease family. CysTW subfamily.</text>
</comment>
<feature type="transmembrane region" description="Helical" evidence="8">
    <location>
        <begin position="7"/>
        <end position="35"/>
    </location>
</feature>
<feature type="transmembrane region" description="Helical" evidence="8">
    <location>
        <begin position="187"/>
        <end position="208"/>
    </location>
</feature>
<proteinExistence type="inferred from homology"/>
<feature type="transmembrane region" description="Helical" evidence="8">
    <location>
        <begin position="240"/>
        <end position="260"/>
    </location>
</feature>
<name>A0A543HUZ1_9MICO</name>
<dbReference type="InterPro" id="IPR000515">
    <property type="entry name" value="MetI-like"/>
</dbReference>
<keyword evidence="4" id="KW-1003">Cell membrane</keyword>
<feature type="transmembrane region" description="Helical" evidence="8">
    <location>
        <begin position="64"/>
        <end position="89"/>
    </location>
</feature>
<evidence type="ECO:0000313" key="11">
    <source>
        <dbReference type="Proteomes" id="UP000316747"/>
    </source>
</evidence>
<gene>
    <name evidence="10" type="ORF">FBY41_2200</name>
</gene>
<dbReference type="EMBL" id="VFPM01000002">
    <property type="protein sequence ID" value="TQM62171.1"/>
    <property type="molecule type" value="Genomic_DNA"/>
</dbReference>
<dbReference type="PROSITE" id="PS50928">
    <property type="entry name" value="ABC_TM1"/>
    <property type="match status" value="1"/>
</dbReference>
<dbReference type="AlphaFoldDB" id="A0A543HUZ1"/>
<feature type="transmembrane region" description="Helical" evidence="8">
    <location>
        <begin position="101"/>
        <end position="121"/>
    </location>
</feature>
<dbReference type="GO" id="GO:0055085">
    <property type="term" value="P:transmembrane transport"/>
    <property type="evidence" value="ECO:0007669"/>
    <property type="project" value="InterPro"/>
</dbReference>
<keyword evidence="5 8" id="KW-0812">Transmembrane</keyword>
<organism evidence="10 11">
    <name type="scientific">Humibacillus xanthopallidus</name>
    <dbReference type="NCBI Taxonomy" id="412689"/>
    <lineage>
        <taxon>Bacteria</taxon>
        <taxon>Bacillati</taxon>
        <taxon>Actinomycetota</taxon>
        <taxon>Actinomycetes</taxon>
        <taxon>Micrococcales</taxon>
        <taxon>Intrasporangiaceae</taxon>
        <taxon>Humibacillus</taxon>
    </lineage>
</organism>
<dbReference type="PANTHER" id="PTHR42929:SF1">
    <property type="entry name" value="INNER MEMBRANE ABC TRANSPORTER PERMEASE PROTEIN YDCU-RELATED"/>
    <property type="match status" value="1"/>
</dbReference>
<reference evidence="10 11" key="1">
    <citation type="submission" date="2019-06" db="EMBL/GenBank/DDBJ databases">
        <title>Genome sequencing of plant associated microbes to promote plant fitness in Sorghum bicolor and Oryza sativa.</title>
        <authorList>
            <person name="Coleman-Derr D."/>
        </authorList>
    </citation>
    <scope>NUCLEOTIDE SEQUENCE [LARGE SCALE GENOMIC DNA]</scope>
    <source>
        <strain evidence="10 11">KV-663</strain>
    </source>
</reference>
<dbReference type="OrthoDB" id="9808619at2"/>
<evidence type="ECO:0000256" key="3">
    <source>
        <dbReference type="ARBA" id="ARBA00022448"/>
    </source>
</evidence>
<evidence type="ECO:0000313" key="10">
    <source>
        <dbReference type="EMBL" id="TQM62171.1"/>
    </source>
</evidence>
<evidence type="ECO:0000259" key="9">
    <source>
        <dbReference type="PROSITE" id="PS50928"/>
    </source>
</evidence>
<dbReference type="Proteomes" id="UP000316747">
    <property type="component" value="Unassembled WGS sequence"/>
</dbReference>
<dbReference type="SUPFAM" id="SSF161098">
    <property type="entry name" value="MetI-like"/>
    <property type="match status" value="1"/>
</dbReference>
<comment type="subcellular location">
    <subcellularLocation>
        <location evidence="1 8">Cell membrane</location>
        <topology evidence="1 8">Multi-pass membrane protein</topology>
    </subcellularLocation>
</comment>
<keyword evidence="7 8" id="KW-0472">Membrane</keyword>